<accession>A0A644Z615</accession>
<comment type="caution">
    <text evidence="1">The sequence shown here is derived from an EMBL/GenBank/DDBJ whole genome shotgun (WGS) entry which is preliminary data.</text>
</comment>
<proteinExistence type="predicted"/>
<organism evidence="1">
    <name type="scientific">bioreactor metagenome</name>
    <dbReference type="NCBI Taxonomy" id="1076179"/>
    <lineage>
        <taxon>unclassified sequences</taxon>
        <taxon>metagenomes</taxon>
        <taxon>ecological metagenomes</taxon>
    </lineage>
</organism>
<reference evidence="1" key="1">
    <citation type="submission" date="2019-08" db="EMBL/GenBank/DDBJ databases">
        <authorList>
            <person name="Kucharzyk K."/>
            <person name="Murdoch R.W."/>
            <person name="Higgins S."/>
            <person name="Loffler F."/>
        </authorList>
    </citation>
    <scope>NUCLEOTIDE SEQUENCE</scope>
</reference>
<name>A0A644Z615_9ZZZZ</name>
<gene>
    <name evidence="1" type="ORF">SDC9_80755</name>
</gene>
<dbReference type="AlphaFoldDB" id="A0A644Z615"/>
<evidence type="ECO:0000313" key="1">
    <source>
        <dbReference type="EMBL" id="MPM34173.1"/>
    </source>
</evidence>
<dbReference type="EMBL" id="VSSQ01006893">
    <property type="protein sequence ID" value="MPM34173.1"/>
    <property type="molecule type" value="Genomic_DNA"/>
</dbReference>
<protein>
    <submittedName>
        <fullName evidence="1">Uncharacterized protein</fullName>
    </submittedName>
</protein>
<sequence length="82" mass="8938">MMGALMTKRLMIWRSPRITMTVRRTMSIHRSRRAAKASSLSMEGRLSPLLAEQGHGNAVHVGKGLVFSRHAPDEAVAGASDP</sequence>